<feature type="transmembrane region" description="Helical" evidence="6">
    <location>
        <begin position="236"/>
        <end position="256"/>
    </location>
</feature>
<feature type="compositionally biased region" description="Basic and acidic residues" evidence="5">
    <location>
        <begin position="14"/>
        <end position="23"/>
    </location>
</feature>
<reference evidence="8" key="1">
    <citation type="submission" date="2023-04" db="EMBL/GenBank/DDBJ databases">
        <title>Candida boidinii NBRC 10035.</title>
        <authorList>
            <person name="Ichikawa N."/>
            <person name="Sato H."/>
            <person name="Tonouchi N."/>
        </authorList>
    </citation>
    <scope>NUCLEOTIDE SEQUENCE</scope>
    <source>
        <strain evidence="8">NBRC 10035</strain>
    </source>
</reference>
<dbReference type="PANTHER" id="PTHR23502:SF64">
    <property type="entry name" value="TRANSPORTER, PUTATIVE (AFU_ORTHOLOGUE AFUA_3G11760)-RELATED"/>
    <property type="match status" value="1"/>
</dbReference>
<name>A0A9W6T0H2_CANBO</name>
<dbReference type="AlphaFoldDB" id="A0A9W6T0H2"/>
<feature type="transmembrane region" description="Helical" evidence="6">
    <location>
        <begin position="424"/>
        <end position="446"/>
    </location>
</feature>
<evidence type="ECO:0000256" key="5">
    <source>
        <dbReference type="SAM" id="MobiDB-lite"/>
    </source>
</evidence>
<dbReference type="SUPFAM" id="SSF103473">
    <property type="entry name" value="MFS general substrate transporter"/>
    <property type="match status" value="1"/>
</dbReference>
<feature type="region of interest" description="Disordered" evidence="5">
    <location>
        <begin position="100"/>
        <end position="140"/>
    </location>
</feature>
<sequence>MSSDASLSSSIDVELGRLGDDRQGVTGNEVELFQKDNEKYQNDERDELAKILTRQEEGEDEQDNEFSITRQVSKLTTLDVPLYMSGVVEDAFSRQLSKRLTRNTPPINEEVDNDDEEEDEEEEDDEYSQENDNKTHDSVTNTCTNRLEKIKSYPKNYNPNLNLSSSKKLLIVIFSSLSGFLSPMSGLAFLPAVPAIATDFHTTGTMINATNAVYLVFMMTSPCIFSPISDIYGRRITFLTCLVGFIISSVLTGVSVDLAMFFVFRCTTAVFGTAFFSVGAHVIGDVFLPVERGKYIGINVLGAQLGPALGPVVGGILVTYTKWRVIFYVMAGIGVFNLIGVFFIFPETSKETRMNQILRLTGSDKKFILVPFNPLKILRTLRYKNMMLAGFMSAAMLYSMYNLLTPIRYVVDPRFHLETPIYGALFYLAPGFGFLSGAFIGGKYADYMVKKYIKIKGRRVPEDRLRTAIYTQAVVMPVSVLIYGWCLEYEKGGYAVPIIALFCYGVAQTITFPSVNTYCVDSMPEFDGDAIAANYFARYALAIASSASCLPQIETIGIGWCCTIGAFITSLGGVACMICIKYGEKWRVERLKKDELYVERN</sequence>
<dbReference type="Gene3D" id="1.20.1250.20">
    <property type="entry name" value="MFS general substrate transporter like domains"/>
    <property type="match status" value="1"/>
</dbReference>
<dbReference type="InterPro" id="IPR036259">
    <property type="entry name" value="MFS_trans_sf"/>
</dbReference>
<comment type="subcellular location">
    <subcellularLocation>
        <location evidence="1">Membrane</location>
        <topology evidence="1">Multi-pass membrane protein</topology>
    </subcellularLocation>
</comment>
<evidence type="ECO:0000256" key="4">
    <source>
        <dbReference type="ARBA" id="ARBA00023136"/>
    </source>
</evidence>
<dbReference type="Pfam" id="PF07690">
    <property type="entry name" value="MFS_1"/>
    <property type="match status" value="1"/>
</dbReference>
<evidence type="ECO:0000313" key="8">
    <source>
        <dbReference type="EMBL" id="GME72334.1"/>
    </source>
</evidence>
<evidence type="ECO:0000256" key="3">
    <source>
        <dbReference type="ARBA" id="ARBA00022989"/>
    </source>
</evidence>
<dbReference type="GO" id="GO:0005886">
    <property type="term" value="C:plasma membrane"/>
    <property type="evidence" value="ECO:0007669"/>
    <property type="project" value="TreeGrafter"/>
</dbReference>
<feature type="compositionally biased region" description="Low complexity" evidence="5">
    <location>
        <begin position="1"/>
        <end position="10"/>
    </location>
</feature>
<keyword evidence="3 6" id="KW-1133">Transmembrane helix</keyword>
<evidence type="ECO:0000256" key="1">
    <source>
        <dbReference type="ARBA" id="ARBA00004141"/>
    </source>
</evidence>
<dbReference type="PANTHER" id="PTHR23502">
    <property type="entry name" value="MAJOR FACILITATOR SUPERFAMILY"/>
    <property type="match status" value="1"/>
</dbReference>
<dbReference type="EMBL" id="BSXN01001255">
    <property type="protein sequence ID" value="GME72334.1"/>
    <property type="molecule type" value="Genomic_DNA"/>
</dbReference>
<feature type="transmembrane region" description="Helical" evidence="6">
    <location>
        <begin position="386"/>
        <end position="404"/>
    </location>
</feature>
<protein>
    <submittedName>
        <fullName evidence="8">Unnamed protein product</fullName>
    </submittedName>
</protein>
<feature type="domain" description="Major facilitator superfamily (MFS) profile" evidence="7">
    <location>
        <begin position="171"/>
        <end position="587"/>
    </location>
</feature>
<feature type="transmembrane region" description="Helical" evidence="6">
    <location>
        <begin position="557"/>
        <end position="580"/>
    </location>
</feature>
<feature type="transmembrane region" description="Helical" evidence="6">
    <location>
        <begin position="212"/>
        <end position="229"/>
    </location>
</feature>
<proteinExistence type="predicted"/>
<keyword evidence="4 6" id="KW-0472">Membrane</keyword>
<feature type="compositionally biased region" description="Acidic residues" evidence="5">
    <location>
        <begin position="109"/>
        <end position="129"/>
    </location>
</feature>
<dbReference type="GO" id="GO:0022857">
    <property type="term" value="F:transmembrane transporter activity"/>
    <property type="evidence" value="ECO:0007669"/>
    <property type="project" value="InterPro"/>
</dbReference>
<feature type="transmembrane region" description="Helical" evidence="6">
    <location>
        <begin position="295"/>
        <end position="319"/>
    </location>
</feature>
<feature type="transmembrane region" description="Helical" evidence="6">
    <location>
        <begin position="325"/>
        <end position="345"/>
    </location>
</feature>
<feature type="transmembrane region" description="Helical" evidence="6">
    <location>
        <begin position="169"/>
        <end position="192"/>
    </location>
</feature>
<keyword evidence="9" id="KW-1185">Reference proteome</keyword>
<gene>
    <name evidence="8" type="ORF">Cboi02_000356200</name>
</gene>
<evidence type="ECO:0000256" key="6">
    <source>
        <dbReference type="SAM" id="Phobius"/>
    </source>
</evidence>
<keyword evidence="2 6" id="KW-0812">Transmembrane</keyword>
<dbReference type="PROSITE" id="PS50850">
    <property type="entry name" value="MFS"/>
    <property type="match status" value="1"/>
</dbReference>
<accession>A0A9W6T0H2</accession>
<comment type="caution">
    <text evidence="8">The sequence shown here is derived from an EMBL/GenBank/DDBJ whole genome shotgun (WGS) entry which is preliminary data.</text>
</comment>
<evidence type="ECO:0000259" key="7">
    <source>
        <dbReference type="PROSITE" id="PS50850"/>
    </source>
</evidence>
<organism evidence="8 9">
    <name type="scientific">Candida boidinii</name>
    <name type="common">Yeast</name>
    <dbReference type="NCBI Taxonomy" id="5477"/>
    <lineage>
        <taxon>Eukaryota</taxon>
        <taxon>Fungi</taxon>
        <taxon>Dikarya</taxon>
        <taxon>Ascomycota</taxon>
        <taxon>Saccharomycotina</taxon>
        <taxon>Pichiomycetes</taxon>
        <taxon>Pichiales</taxon>
        <taxon>Pichiaceae</taxon>
        <taxon>Ogataea</taxon>
        <taxon>Ogataea/Candida clade</taxon>
    </lineage>
</organism>
<dbReference type="Proteomes" id="UP001165120">
    <property type="component" value="Unassembled WGS sequence"/>
</dbReference>
<feature type="transmembrane region" description="Helical" evidence="6">
    <location>
        <begin position="262"/>
        <end position="283"/>
    </location>
</feature>
<dbReference type="InterPro" id="IPR011701">
    <property type="entry name" value="MFS"/>
</dbReference>
<dbReference type="InterPro" id="IPR020846">
    <property type="entry name" value="MFS_dom"/>
</dbReference>
<evidence type="ECO:0000313" key="9">
    <source>
        <dbReference type="Proteomes" id="UP001165120"/>
    </source>
</evidence>
<evidence type="ECO:0000256" key="2">
    <source>
        <dbReference type="ARBA" id="ARBA00022692"/>
    </source>
</evidence>
<feature type="region of interest" description="Disordered" evidence="5">
    <location>
        <begin position="1"/>
        <end position="26"/>
    </location>
</feature>